<feature type="transmembrane region" description="Helical" evidence="7">
    <location>
        <begin position="278"/>
        <end position="295"/>
    </location>
</feature>
<name>A0A2M6W0H9_9BACT</name>
<evidence type="ECO:0000256" key="7">
    <source>
        <dbReference type="SAM" id="Phobius"/>
    </source>
</evidence>
<gene>
    <name evidence="9" type="ORF">COU33_04305</name>
</gene>
<reference evidence="10" key="1">
    <citation type="submission" date="2017-09" db="EMBL/GenBank/DDBJ databases">
        <title>Depth-based differentiation of microbial function through sediment-hosted aquifers and enrichment of novel symbionts in the deep terrestrial subsurface.</title>
        <authorList>
            <person name="Probst A.J."/>
            <person name="Ladd B."/>
            <person name="Jarett J.K."/>
            <person name="Geller-Mcgrath D.E."/>
            <person name="Sieber C.M.K."/>
            <person name="Emerson J.B."/>
            <person name="Anantharaman K."/>
            <person name="Thomas B.C."/>
            <person name="Malmstrom R."/>
            <person name="Stieglmeier M."/>
            <person name="Klingl A."/>
            <person name="Woyke T."/>
            <person name="Ryan C.M."/>
            <person name="Banfield J.F."/>
        </authorList>
    </citation>
    <scope>NUCLEOTIDE SEQUENCE [LARGE SCALE GENOMIC DNA]</scope>
</reference>
<dbReference type="EMBL" id="PFBZ01000185">
    <property type="protein sequence ID" value="PIT86235.1"/>
    <property type="molecule type" value="Genomic_DNA"/>
</dbReference>
<feature type="transmembrane region" description="Helical" evidence="7">
    <location>
        <begin position="256"/>
        <end position="273"/>
    </location>
</feature>
<feature type="transmembrane region" description="Helical" evidence="7">
    <location>
        <begin position="197"/>
        <end position="215"/>
    </location>
</feature>
<evidence type="ECO:0000256" key="1">
    <source>
        <dbReference type="ARBA" id="ARBA00004651"/>
    </source>
</evidence>
<evidence type="ECO:0000256" key="5">
    <source>
        <dbReference type="ARBA" id="ARBA00022989"/>
    </source>
</evidence>
<feature type="transmembrane region" description="Helical" evidence="7">
    <location>
        <begin position="175"/>
        <end position="191"/>
    </location>
</feature>
<feature type="domain" description="Acyltransferase 3" evidence="8">
    <location>
        <begin position="41"/>
        <end position="336"/>
    </location>
</feature>
<dbReference type="AlphaFoldDB" id="A0A2M6W0H9"/>
<protein>
    <recommendedName>
        <fullName evidence="8">Acyltransferase 3 domain-containing protein</fullName>
    </recommendedName>
</protein>
<dbReference type="Pfam" id="PF01757">
    <property type="entry name" value="Acyl_transf_3"/>
    <property type="match status" value="1"/>
</dbReference>
<feature type="transmembrane region" description="Helical" evidence="7">
    <location>
        <begin position="6"/>
        <end position="21"/>
    </location>
</feature>
<dbReference type="PANTHER" id="PTHR40074">
    <property type="entry name" value="O-ACETYLTRANSFERASE WECH"/>
    <property type="match status" value="1"/>
</dbReference>
<proteinExistence type="inferred from homology"/>
<comment type="caution">
    <text evidence="9">The sequence shown here is derived from an EMBL/GenBank/DDBJ whole genome shotgun (WGS) entry which is preliminary data.</text>
</comment>
<feature type="transmembrane region" description="Helical" evidence="7">
    <location>
        <begin position="83"/>
        <end position="103"/>
    </location>
</feature>
<comment type="subcellular location">
    <subcellularLocation>
        <location evidence="1">Cell membrane</location>
        <topology evidence="1">Multi-pass membrane protein</topology>
    </subcellularLocation>
</comment>
<keyword evidence="6 7" id="KW-0472">Membrane</keyword>
<feature type="transmembrane region" description="Helical" evidence="7">
    <location>
        <begin position="231"/>
        <end position="250"/>
    </location>
</feature>
<feature type="transmembrane region" description="Helical" evidence="7">
    <location>
        <begin position="42"/>
        <end position="63"/>
    </location>
</feature>
<dbReference type="InterPro" id="IPR002656">
    <property type="entry name" value="Acyl_transf_3_dom"/>
</dbReference>
<accession>A0A2M6W0H9</accession>
<feature type="transmembrane region" description="Helical" evidence="7">
    <location>
        <begin position="148"/>
        <end position="168"/>
    </location>
</feature>
<evidence type="ECO:0000256" key="6">
    <source>
        <dbReference type="ARBA" id="ARBA00023136"/>
    </source>
</evidence>
<dbReference type="PANTHER" id="PTHR40074:SF2">
    <property type="entry name" value="O-ACETYLTRANSFERASE WECH"/>
    <property type="match status" value="1"/>
</dbReference>
<evidence type="ECO:0000313" key="9">
    <source>
        <dbReference type="EMBL" id="PIT86235.1"/>
    </source>
</evidence>
<dbReference type="Proteomes" id="UP000229362">
    <property type="component" value="Unassembled WGS sequence"/>
</dbReference>
<evidence type="ECO:0000313" key="10">
    <source>
        <dbReference type="Proteomes" id="UP000229362"/>
    </source>
</evidence>
<feature type="transmembrane region" description="Helical" evidence="7">
    <location>
        <begin position="115"/>
        <end position="136"/>
    </location>
</feature>
<keyword evidence="3" id="KW-1003">Cell membrane</keyword>
<evidence type="ECO:0000256" key="4">
    <source>
        <dbReference type="ARBA" id="ARBA00022692"/>
    </source>
</evidence>
<evidence type="ECO:0000256" key="2">
    <source>
        <dbReference type="ARBA" id="ARBA00007400"/>
    </source>
</evidence>
<evidence type="ECO:0000259" key="8">
    <source>
        <dbReference type="Pfam" id="PF01757"/>
    </source>
</evidence>
<dbReference type="GO" id="GO:0005886">
    <property type="term" value="C:plasma membrane"/>
    <property type="evidence" value="ECO:0007669"/>
    <property type="project" value="UniProtKB-SubCell"/>
</dbReference>
<evidence type="ECO:0000256" key="3">
    <source>
        <dbReference type="ARBA" id="ARBA00022475"/>
    </source>
</evidence>
<dbReference type="GO" id="GO:0009246">
    <property type="term" value="P:enterobacterial common antigen biosynthetic process"/>
    <property type="evidence" value="ECO:0007669"/>
    <property type="project" value="TreeGrafter"/>
</dbReference>
<keyword evidence="4 7" id="KW-0812">Transmembrane</keyword>
<comment type="similarity">
    <text evidence="2">Belongs to the acyltransferase 3 family.</text>
</comment>
<dbReference type="GO" id="GO:0016413">
    <property type="term" value="F:O-acetyltransferase activity"/>
    <property type="evidence" value="ECO:0007669"/>
    <property type="project" value="TreeGrafter"/>
</dbReference>
<feature type="transmembrane region" description="Helical" evidence="7">
    <location>
        <begin position="315"/>
        <end position="337"/>
    </location>
</feature>
<keyword evidence="5 7" id="KW-1133">Transmembrane helix</keyword>
<organism evidence="9 10">
    <name type="scientific">Candidatus Magasanikbacteria bacterium CG10_big_fil_rev_8_21_14_0_10_43_6</name>
    <dbReference type="NCBI Taxonomy" id="1974650"/>
    <lineage>
        <taxon>Bacteria</taxon>
        <taxon>Candidatus Magasanikiibacteriota</taxon>
    </lineage>
</organism>
<sequence length="356" mass="41788">MYMEALIIFILVAIVLLLPYLRETFFAIHSTDEITVKERLPFFDMLRGLAILAVILIHTRRFFEMYAPANDLVFLFTANNLTRFAIPFFLICSGVLLNPFAITRKNITDFYLKKVLRIFVPYTIVTLAIALIAKRIDLFPRLLVTGEASVPFYFMVVLFQCYLVYPLLQHIKNKKVLLWGSFFVSLASLFYQDSWYFGDIPMVTKFLFFFVYGYTKRRDFIEFKTRTKEMHAWLAMVCIYLVLILSLPTLLYNVRMIYGIALFNLLFFAQPYLMSRKILVRALSWIGTLSLWIYLLHYPITLWAYRATQTLELNYYLSFFVSMCAASVLSIAVAYAADSLYKVFVRHVFKTPLRSH</sequence>